<name>A0A183ECU5_9BILA</name>
<organism evidence="3">
    <name type="scientific">Gongylonema pulchrum</name>
    <dbReference type="NCBI Taxonomy" id="637853"/>
    <lineage>
        <taxon>Eukaryota</taxon>
        <taxon>Metazoa</taxon>
        <taxon>Ecdysozoa</taxon>
        <taxon>Nematoda</taxon>
        <taxon>Chromadorea</taxon>
        <taxon>Rhabditida</taxon>
        <taxon>Spirurina</taxon>
        <taxon>Spiruromorpha</taxon>
        <taxon>Spiruroidea</taxon>
        <taxon>Gongylonematidae</taxon>
        <taxon>Gongylonema</taxon>
    </lineage>
</organism>
<gene>
    <name evidence="1" type="ORF">GPUH_LOCUS18787</name>
</gene>
<dbReference type="OrthoDB" id="5820210at2759"/>
<evidence type="ECO:0000313" key="1">
    <source>
        <dbReference type="EMBL" id="VDN32454.1"/>
    </source>
</evidence>
<evidence type="ECO:0000313" key="3">
    <source>
        <dbReference type="WBParaSite" id="GPUH_0001881101-mRNA-1"/>
    </source>
</evidence>
<protein>
    <submittedName>
        <fullName evidence="3">DUF1028 domain-containing protein</fullName>
    </submittedName>
</protein>
<proteinExistence type="predicted"/>
<dbReference type="Proteomes" id="UP000271098">
    <property type="component" value="Unassembled WGS sequence"/>
</dbReference>
<keyword evidence="2" id="KW-1185">Reference proteome</keyword>
<sequence>MVIKMASIVTTHIGWEHGKEILDTHYMLSGGDSRYAGEASVVDEQIEGALQRILYGSESDEYKAARQFYCSLIDLRFCKVKNGALKIFMQYLLKM</sequence>
<dbReference type="WBParaSite" id="GPUH_0001881101-mRNA-1">
    <property type="protein sequence ID" value="GPUH_0001881101-mRNA-1"/>
    <property type="gene ID" value="GPUH_0001881101"/>
</dbReference>
<evidence type="ECO:0000313" key="2">
    <source>
        <dbReference type="Proteomes" id="UP000271098"/>
    </source>
</evidence>
<accession>A0A183ECU5</accession>
<dbReference type="AlphaFoldDB" id="A0A183ECU5"/>
<dbReference type="EMBL" id="UYRT01087346">
    <property type="protein sequence ID" value="VDN32454.1"/>
    <property type="molecule type" value="Genomic_DNA"/>
</dbReference>
<reference evidence="1 2" key="2">
    <citation type="submission" date="2018-11" db="EMBL/GenBank/DDBJ databases">
        <authorList>
            <consortium name="Pathogen Informatics"/>
        </authorList>
    </citation>
    <scope>NUCLEOTIDE SEQUENCE [LARGE SCALE GENOMIC DNA]</scope>
</reference>
<reference evidence="3" key="1">
    <citation type="submission" date="2016-06" db="UniProtKB">
        <authorList>
            <consortium name="WormBaseParasite"/>
        </authorList>
    </citation>
    <scope>IDENTIFICATION</scope>
</reference>